<dbReference type="Gene3D" id="3.30.70.360">
    <property type="match status" value="1"/>
</dbReference>
<feature type="compositionally biased region" description="Basic and acidic residues" evidence="3">
    <location>
        <begin position="1"/>
        <end position="12"/>
    </location>
</feature>
<evidence type="ECO:0000313" key="5">
    <source>
        <dbReference type="EMBL" id="GGN04447.1"/>
    </source>
</evidence>
<dbReference type="AlphaFoldDB" id="A0A917XB66"/>
<feature type="binding site" evidence="2">
    <location>
        <position position="154"/>
    </location>
    <ligand>
        <name>Mn(2+)</name>
        <dbReference type="ChEBI" id="CHEBI:29035"/>
        <label>2</label>
    </ligand>
</feature>
<dbReference type="SUPFAM" id="SSF53187">
    <property type="entry name" value="Zn-dependent exopeptidases"/>
    <property type="match status" value="1"/>
</dbReference>
<dbReference type="PANTHER" id="PTHR11014">
    <property type="entry name" value="PEPTIDASE M20 FAMILY MEMBER"/>
    <property type="match status" value="1"/>
</dbReference>
<feature type="binding site" evidence="2">
    <location>
        <position position="180"/>
    </location>
    <ligand>
        <name>Mn(2+)</name>
        <dbReference type="ChEBI" id="CHEBI:29035"/>
        <label>2</label>
    </ligand>
</feature>
<feature type="region of interest" description="Disordered" evidence="3">
    <location>
        <begin position="1"/>
        <end position="21"/>
    </location>
</feature>
<dbReference type="GO" id="GO:0019877">
    <property type="term" value="P:diaminopimelate biosynthetic process"/>
    <property type="evidence" value="ECO:0007669"/>
    <property type="project" value="UniProtKB-ARBA"/>
</dbReference>
<dbReference type="PIRSF" id="PIRSF005962">
    <property type="entry name" value="Pept_M20D_amidohydro"/>
    <property type="match status" value="1"/>
</dbReference>
<keyword evidence="1" id="KW-0378">Hydrolase</keyword>
<comment type="cofactor">
    <cofactor evidence="2">
        <name>Mn(2+)</name>
        <dbReference type="ChEBI" id="CHEBI:29035"/>
    </cofactor>
    <text evidence="2">The Mn(2+) ion enhances activity.</text>
</comment>
<feature type="domain" description="Peptidase M20 dimerisation" evidence="4">
    <location>
        <begin position="199"/>
        <end position="298"/>
    </location>
</feature>
<name>A0A917XB66_9ACTN</name>
<feature type="binding site" evidence="2">
    <location>
        <position position="120"/>
    </location>
    <ligand>
        <name>Mn(2+)</name>
        <dbReference type="ChEBI" id="CHEBI:29035"/>
        <label>2</label>
    </ligand>
</feature>
<dbReference type="Gene3D" id="3.40.630.10">
    <property type="entry name" value="Zn peptidases"/>
    <property type="match status" value="1"/>
</dbReference>
<dbReference type="InterPro" id="IPR017439">
    <property type="entry name" value="Amidohydrolase"/>
</dbReference>
<dbReference type="Pfam" id="PF07687">
    <property type="entry name" value="M20_dimer"/>
    <property type="match status" value="1"/>
</dbReference>
<evidence type="ECO:0000313" key="6">
    <source>
        <dbReference type="Proteomes" id="UP000653411"/>
    </source>
</evidence>
<dbReference type="Pfam" id="PF01546">
    <property type="entry name" value="Peptidase_M20"/>
    <property type="match status" value="1"/>
</dbReference>
<protein>
    <submittedName>
        <fullName evidence="5">Peptidase</fullName>
    </submittedName>
</protein>
<accession>A0A917XB66</accession>
<dbReference type="Proteomes" id="UP000653411">
    <property type="component" value="Unassembled WGS sequence"/>
</dbReference>
<keyword evidence="6" id="KW-1185">Reference proteome</keyword>
<dbReference type="GO" id="GO:0050118">
    <property type="term" value="F:N-acetyldiaminopimelate deacetylase activity"/>
    <property type="evidence" value="ECO:0007669"/>
    <property type="project" value="UniProtKB-ARBA"/>
</dbReference>
<dbReference type="SUPFAM" id="SSF55031">
    <property type="entry name" value="Bacterial exopeptidase dimerisation domain"/>
    <property type="match status" value="1"/>
</dbReference>
<comment type="caution">
    <text evidence="5">The sequence shown here is derived from an EMBL/GenBank/DDBJ whole genome shotgun (WGS) entry which is preliminary data.</text>
</comment>
<keyword evidence="2" id="KW-0479">Metal-binding</keyword>
<keyword evidence="2" id="KW-0464">Manganese</keyword>
<sequence length="426" mass="44541">MTRQPRDAHTPGDDLMTTSPLLTGLGAELPELRALYEDLHTHPELSFEEERTAAVVAGRLREQGWAVTEGVGGTGVVGVLANGDGPVVLLRADMDALPVHEATGLPYASRTDGVMHACGHDMHVAWLLGATGRLAAVRDGWRGTVVAVFQPAEEVGGAPKMLADGFAERFPRPDVCLAQHVAAAPAGLVGTRAGALMAGADSMRVTLFGRGGHGSTPEATVDPVVLAAAVVMRLQTVVSREVAAGQQAVVTVGSIHGGTKENIIPDTVELKINIRTATAAVRERVLAAVERVVRAEAAASAAPREPEFVTIDSFPVTYNDPRATEAVQAALSGEFPGLTFELTSPVPNSEDFGAFGTALGVPSVYWFVGGADHRLYEGVDLESLVRDGIPPQIPANHSPHFAPVPEPTIETGVRALLAAAAHWLAP</sequence>
<dbReference type="FunFam" id="3.30.70.360:FF:000001">
    <property type="entry name" value="N-acetyldiaminopimelate deacetylase"/>
    <property type="match status" value="1"/>
</dbReference>
<proteinExistence type="predicted"/>
<feature type="binding site" evidence="2">
    <location>
        <position position="118"/>
    </location>
    <ligand>
        <name>Mn(2+)</name>
        <dbReference type="ChEBI" id="CHEBI:29035"/>
        <label>2</label>
    </ligand>
</feature>
<reference evidence="5" key="2">
    <citation type="submission" date="2020-09" db="EMBL/GenBank/DDBJ databases">
        <authorList>
            <person name="Sun Q."/>
            <person name="Zhou Y."/>
        </authorList>
    </citation>
    <scope>NUCLEOTIDE SEQUENCE</scope>
    <source>
        <strain evidence="5">CGMCC 4.7110</strain>
    </source>
</reference>
<dbReference type="NCBIfam" id="TIGR01891">
    <property type="entry name" value="amidohydrolases"/>
    <property type="match status" value="1"/>
</dbReference>
<organism evidence="5 6">
    <name type="scientific">Streptomyces fuscichromogenes</name>
    <dbReference type="NCBI Taxonomy" id="1324013"/>
    <lineage>
        <taxon>Bacteria</taxon>
        <taxon>Bacillati</taxon>
        <taxon>Actinomycetota</taxon>
        <taxon>Actinomycetes</taxon>
        <taxon>Kitasatosporales</taxon>
        <taxon>Streptomycetaceae</taxon>
        <taxon>Streptomyces</taxon>
    </lineage>
</organism>
<evidence type="ECO:0000256" key="2">
    <source>
        <dbReference type="PIRSR" id="PIRSR005962-1"/>
    </source>
</evidence>
<evidence type="ECO:0000256" key="1">
    <source>
        <dbReference type="ARBA" id="ARBA00022801"/>
    </source>
</evidence>
<gene>
    <name evidence="5" type="ORF">GCM10011578_027660</name>
</gene>
<dbReference type="InterPro" id="IPR011650">
    <property type="entry name" value="Peptidase_M20_dimer"/>
</dbReference>
<dbReference type="InterPro" id="IPR036264">
    <property type="entry name" value="Bact_exopeptidase_dim_dom"/>
</dbReference>
<reference evidence="5" key="1">
    <citation type="journal article" date="2014" name="Int. J. Syst. Evol. Microbiol.">
        <title>Complete genome sequence of Corynebacterium casei LMG S-19264T (=DSM 44701T), isolated from a smear-ripened cheese.</title>
        <authorList>
            <consortium name="US DOE Joint Genome Institute (JGI-PGF)"/>
            <person name="Walter F."/>
            <person name="Albersmeier A."/>
            <person name="Kalinowski J."/>
            <person name="Ruckert C."/>
        </authorList>
    </citation>
    <scope>NUCLEOTIDE SEQUENCE</scope>
    <source>
        <strain evidence="5">CGMCC 4.7110</strain>
    </source>
</reference>
<evidence type="ECO:0000256" key="3">
    <source>
        <dbReference type="SAM" id="MobiDB-lite"/>
    </source>
</evidence>
<evidence type="ECO:0000259" key="4">
    <source>
        <dbReference type="Pfam" id="PF07687"/>
    </source>
</evidence>
<dbReference type="GO" id="GO:0046872">
    <property type="term" value="F:metal ion binding"/>
    <property type="evidence" value="ECO:0007669"/>
    <property type="project" value="UniProtKB-KW"/>
</dbReference>
<dbReference type="InterPro" id="IPR002933">
    <property type="entry name" value="Peptidase_M20"/>
</dbReference>
<dbReference type="PANTHER" id="PTHR11014:SF63">
    <property type="entry name" value="METALLOPEPTIDASE, PUTATIVE (AFU_ORTHOLOGUE AFUA_6G09600)-RELATED"/>
    <property type="match status" value="1"/>
</dbReference>
<dbReference type="EMBL" id="BMML01000005">
    <property type="protein sequence ID" value="GGN04447.1"/>
    <property type="molecule type" value="Genomic_DNA"/>
</dbReference>